<dbReference type="InterPro" id="IPR008207">
    <property type="entry name" value="Sig_transdc_His_kin_Hpt_dom"/>
</dbReference>
<dbReference type="InterPro" id="IPR036097">
    <property type="entry name" value="HisK_dim/P_sf"/>
</dbReference>
<keyword evidence="8 21" id="KW-0418">Kinase</keyword>
<evidence type="ECO:0000256" key="14">
    <source>
        <dbReference type="ARBA" id="ARBA00074306"/>
    </source>
</evidence>
<dbReference type="PRINTS" id="PR00344">
    <property type="entry name" value="BCTRLSENSOR"/>
</dbReference>
<organism evidence="21 22">
    <name type="scientific">Halarsenatibacter silvermanii</name>
    <dbReference type="NCBI Taxonomy" id="321763"/>
    <lineage>
        <taxon>Bacteria</taxon>
        <taxon>Bacillati</taxon>
        <taxon>Bacillota</taxon>
        <taxon>Clostridia</taxon>
        <taxon>Halanaerobiales</taxon>
        <taxon>Halarsenatibacteraceae</taxon>
        <taxon>Halarsenatibacter</taxon>
    </lineage>
</organism>
<feature type="coiled-coil region" evidence="17">
    <location>
        <begin position="144"/>
        <end position="178"/>
    </location>
</feature>
<dbReference type="SUPFAM" id="SSF47384">
    <property type="entry name" value="Homodimeric domain of signal transducing histidine kinase"/>
    <property type="match status" value="1"/>
</dbReference>
<dbReference type="Pfam" id="PF00512">
    <property type="entry name" value="HisKA"/>
    <property type="match status" value="1"/>
</dbReference>
<dbReference type="PANTHER" id="PTHR45339:SF5">
    <property type="entry name" value="HISTIDINE KINASE"/>
    <property type="match status" value="1"/>
</dbReference>
<evidence type="ECO:0000256" key="2">
    <source>
        <dbReference type="ARBA" id="ARBA00006402"/>
    </source>
</evidence>
<dbReference type="InterPro" id="IPR001789">
    <property type="entry name" value="Sig_transdc_resp-reg_receiver"/>
</dbReference>
<dbReference type="Pfam" id="PF01627">
    <property type="entry name" value="Hpt"/>
    <property type="match status" value="1"/>
</dbReference>
<evidence type="ECO:0000259" key="19">
    <source>
        <dbReference type="PROSITE" id="PS50110"/>
    </source>
</evidence>
<dbReference type="AlphaFoldDB" id="A0A1G9IR64"/>
<dbReference type="SUPFAM" id="SSF47226">
    <property type="entry name" value="Histidine-containing phosphotransfer domain, HPT domain"/>
    <property type="match status" value="1"/>
</dbReference>
<dbReference type="GO" id="GO:0005524">
    <property type="term" value="F:ATP binding"/>
    <property type="evidence" value="ECO:0007669"/>
    <property type="project" value="UniProtKB-KW"/>
</dbReference>
<dbReference type="InterPro" id="IPR004358">
    <property type="entry name" value="Sig_transdc_His_kin-like_C"/>
</dbReference>
<dbReference type="GO" id="GO:0005886">
    <property type="term" value="C:plasma membrane"/>
    <property type="evidence" value="ECO:0007669"/>
    <property type="project" value="UniProtKB-SubCell"/>
</dbReference>
<dbReference type="SMART" id="SM00387">
    <property type="entry name" value="HATPase_c"/>
    <property type="match status" value="1"/>
</dbReference>
<dbReference type="InterPro" id="IPR003594">
    <property type="entry name" value="HATPase_dom"/>
</dbReference>
<dbReference type="Gene3D" id="1.20.120.160">
    <property type="entry name" value="HPT domain"/>
    <property type="match status" value="1"/>
</dbReference>
<dbReference type="FunFam" id="1.10.287.130:FF:000002">
    <property type="entry name" value="Two-component osmosensing histidine kinase"/>
    <property type="match status" value="1"/>
</dbReference>
<dbReference type="InterPro" id="IPR036890">
    <property type="entry name" value="HATPase_C_sf"/>
</dbReference>
<dbReference type="SUPFAM" id="SSF55874">
    <property type="entry name" value="ATPase domain of HSP90 chaperone/DNA topoisomerase II/histidine kinase"/>
    <property type="match status" value="1"/>
</dbReference>
<dbReference type="Pfam" id="PF00072">
    <property type="entry name" value="Response_reg"/>
    <property type="match status" value="2"/>
</dbReference>
<dbReference type="CDD" id="cd17546">
    <property type="entry name" value="REC_hyHK_CKI1_RcsC-like"/>
    <property type="match status" value="2"/>
</dbReference>
<dbReference type="GO" id="GO:0000155">
    <property type="term" value="F:phosphorelay sensor kinase activity"/>
    <property type="evidence" value="ECO:0007669"/>
    <property type="project" value="InterPro"/>
</dbReference>
<dbReference type="EC" id="2.7.13.3" evidence="3"/>
<dbReference type="EMBL" id="FNGO01000003">
    <property type="protein sequence ID" value="SDL27632.1"/>
    <property type="molecule type" value="Genomic_DNA"/>
</dbReference>
<evidence type="ECO:0000256" key="7">
    <source>
        <dbReference type="ARBA" id="ARBA00022741"/>
    </source>
</evidence>
<keyword evidence="22" id="KW-1185">Reference proteome</keyword>
<evidence type="ECO:0000256" key="9">
    <source>
        <dbReference type="ARBA" id="ARBA00022840"/>
    </source>
</evidence>
<evidence type="ECO:0000256" key="17">
    <source>
        <dbReference type="SAM" id="Coils"/>
    </source>
</evidence>
<feature type="domain" description="HPt" evidence="20">
    <location>
        <begin position="726"/>
        <end position="820"/>
    </location>
</feature>
<evidence type="ECO:0000259" key="20">
    <source>
        <dbReference type="PROSITE" id="PS50894"/>
    </source>
</evidence>
<dbReference type="OrthoDB" id="9809348at2"/>
<dbReference type="InterPro" id="IPR019494">
    <property type="entry name" value="FIST_C"/>
</dbReference>
<feature type="modified residue" description="Phosphohistidine" evidence="15">
    <location>
        <position position="765"/>
    </location>
</feature>
<dbReference type="InterPro" id="IPR005467">
    <property type="entry name" value="His_kinase_dom"/>
</dbReference>
<dbReference type="FunFam" id="3.30.565.10:FF:000010">
    <property type="entry name" value="Sensor histidine kinase RcsC"/>
    <property type="match status" value="1"/>
</dbReference>
<dbReference type="SMART" id="SM00388">
    <property type="entry name" value="HisKA"/>
    <property type="match status" value="1"/>
</dbReference>
<evidence type="ECO:0000256" key="5">
    <source>
        <dbReference type="ARBA" id="ARBA00022553"/>
    </source>
</evidence>
<comment type="catalytic activity">
    <reaction evidence="1">
        <text>ATP + protein L-histidine = ADP + protein N-phospho-L-histidine.</text>
        <dbReference type="EC" id="2.7.13.3"/>
    </reaction>
</comment>
<dbReference type="PROSITE" id="PS50109">
    <property type="entry name" value="HIS_KIN"/>
    <property type="match status" value="1"/>
</dbReference>
<comment type="function">
    <text evidence="11">May play the central regulatory role in sporulation. It may be an element of the effector pathway responsible for the activation of sporulation genes in response to nutritional stress. Spo0A may act in concert with spo0H (a sigma factor) to control the expression of some genes that are critical to the sporulation process.</text>
</comment>
<evidence type="ECO:0000256" key="4">
    <source>
        <dbReference type="ARBA" id="ARBA00018672"/>
    </source>
</evidence>
<accession>A0A1G9IR64</accession>
<dbReference type="Gene3D" id="1.10.287.130">
    <property type="match status" value="1"/>
</dbReference>
<evidence type="ECO:0000256" key="10">
    <source>
        <dbReference type="ARBA" id="ARBA00023012"/>
    </source>
</evidence>
<dbReference type="PANTHER" id="PTHR45339">
    <property type="entry name" value="HYBRID SIGNAL TRANSDUCTION HISTIDINE KINASE J"/>
    <property type="match status" value="1"/>
</dbReference>
<feature type="domain" description="Histidine kinase" evidence="18">
    <location>
        <begin position="178"/>
        <end position="400"/>
    </location>
</feature>
<keyword evidence="10" id="KW-0902">Two-component regulatory system</keyword>
<dbReference type="SMART" id="SM00448">
    <property type="entry name" value="REC"/>
    <property type="match status" value="2"/>
</dbReference>
<dbReference type="CDD" id="cd00082">
    <property type="entry name" value="HisKA"/>
    <property type="match status" value="1"/>
</dbReference>
<evidence type="ECO:0000256" key="16">
    <source>
        <dbReference type="PROSITE-ProRule" id="PRU00169"/>
    </source>
</evidence>
<feature type="domain" description="Response regulatory" evidence="19">
    <location>
        <begin position="419"/>
        <end position="538"/>
    </location>
</feature>
<feature type="modified residue" description="4-aspartylphosphate" evidence="16">
    <location>
        <position position="470"/>
    </location>
</feature>
<comment type="subunit">
    <text evidence="12">At low DSF concentrations, interacts with RpfF.</text>
</comment>
<dbReference type="Gene3D" id="3.30.565.10">
    <property type="entry name" value="Histidine kinase-like ATPase, C-terminal domain"/>
    <property type="match status" value="1"/>
</dbReference>
<evidence type="ECO:0000256" key="1">
    <source>
        <dbReference type="ARBA" id="ARBA00000085"/>
    </source>
</evidence>
<evidence type="ECO:0000256" key="12">
    <source>
        <dbReference type="ARBA" id="ARBA00064003"/>
    </source>
</evidence>
<comment type="similarity">
    <text evidence="2">In the N-terminal section; belongs to the phytochrome family.</text>
</comment>
<dbReference type="Proteomes" id="UP000199476">
    <property type="component" value="Unassembled WGS sequence"/>
</dbReference>
<feature type="modified residue" description="4-aspartylphosphate" evidence="16">
    <location>
        <position position="614"/>
    </location>
</feature>
<dbReference type="PROSITE" id="PS50110">
    <property type="entry name" value="RESPONSE_REGULATORY"/>
    <property type="match status" value="2"/>
</dbReference>
<gene>
    <name evidence="21" type="ORF">SAMN04488692_10341</name>
</gene>
<name>A0A1G9IR64_9FIRM</name>
<dbReference type="PROSITE" id="PS50894">
    <property type="entry name" value="HPT"/>
    <property type="match status" value="1"/>
</dbReference>
<evidence type="ECO:0000259" key="18">
    <source>
        <dbReference type="PROSITE" id="PS50109"/>
    </source>
</evidence>
<keyword evidence="5 16" id="KW-0597">Phosphoprotein</keyword>
<feature type="domain" description="Response regulatory" evidence="19">
    <location>
        <begin position="565"/>
        <end position="681"/>
    </location>
</feature>
<evidence type="ECO:0000256" key="6">
    <source>
        <dbReference type="ARBA" id="ARBA00022679"/>
    </source>
</evidence>
<proteinExistence type="inferred from homology"/>
<evidence type="ECO:0000256" key="15">
    <source>
        <dbReference type="PROSITE-ProRule" id="PRU00110"/>
    </source>
</evidence>
<evidence type="ECO:0000313" key="22">
    <source>
        <dbReference type="Proteomes" id="UP000199476"/>
    </source>
</evidence>
<dbReference type="InterPro" id="IPR003661">
    <property type="entry name" value="HisK_dim/P_dom"/>
</dbReference>
<evidence type="ECO:0000256" key="13">
    <source>
        <dbReference type="ARBA" id="ARBA00068150"/>
    </source>
</evidence>
<sequence>MVARGAAARYEDGSLGFGGEVQEGADVYLSYGHINSIIQKNINLSKRMIEQFSPEALFLYSCAIRKAALQENLNSELSIFKDIAPAAGFFTYGEFYSSGELNCLLNITLTALALTENEKKSADKKEFFDKEEFSGRNERSTNTIKALTNLANTVTDELSRARDEAEKASRAKSEFLSNMSHEIRTPMNAITGLSELCLDRDIKKEKRDNYLRRIKASAEYLLNIINDILDLSRIEDEKIELKEEVLELDEVLEQTWLIIAEESRHKPIEVLFSRPPTVPNKLVGDETRLVQILANLTKNALEYTESGEIIIEVKMKKKEQDRIKYQFAVSDTGPGIPLEKQDNVFERFDRAENSISGGSAGAGLGLAIARQLVEMMEGEIWLESEPGEGSTFYFTAEFGRVVEEEGRSISTPPDLDGLKVLVVDDNSSAREICEEYLQALDFHPEVTRDGETALEKLEFVEEDYELLLMDWNLPGIDGLETLQNIMKKPEIRPKPEVIIVSAFDKEEIKTEPGSEYISDFLTKPFSPSSLFDTVMDVYGYSGQEIVREQGSELAEEDLEAGHADSLLLVEDNETNQVLAREILEVHGYEMDLAEEGREALSKIEKNEYDCVLMDIQLPGLNGYEITRKIRDELKLSKLPVIALTANVMEKHRKEASEAGMDDLVAKPIDIENLLKKIKQIIDESGFNSGAGFQSDNDGRNKAEEAEKVLDLDTINASRGLKRLEGSVKIYMKVLKKFAQNCPELKEELQHARSREDYDTLEDIAHEIKGTAGNIGAENLQDKAEKLERSLGEISNVEDLQKLTKKLEQELARTAGEISSLPERESDEVESFRDIAISEFKSELQNIKTLIEAYDIEAVDRIQDHMLETGRDWLDERMRVLKDELAAYEFESALKQVKNINELLEEEME</sequence>
<reference evidence="21 22" key="1">
    <citation type="submission" date="2016-10" db="EMBL/GenBank/DDBJ databases">
        <authorList>
            <person name="de Groot N.N."/>
        </authorList>
    </citation>
    <scope>NUCLEOTIDE SEQUENCE [LARGE SCALE GENOMIC DNA]</scope>
    <source>
        <strain evidence="21 22">SLAS-1</strain>
    </source>
</reference>
<dbReference type="InterPro" id="IPR011006">
    <property type="entry name" value="CheY-like_superfamily"/>
</dbReference>
<keyword evidence="9" id="KW-0067">ATP-binding</keyword>
<dbReference type="InterPro" id="IPR036641">
    <property type="entry name" value="HPT_dom_sf"/>
</dbReference>
<dbReference type="SUPFAM" id="SSF52172">
    <property type="entry name" value="CheY-like"/>
    <property type="match status" value="2"/>
</dbReference>
<protein>
    <recommendedName>
        <fullName evidence="14">Circadian input-output histidine kinase CikA</fullName>
        <ecNumber evidence="3">2.7.13.3</ecNumber>
    </recommendedName>
    <alternativeName>
        <fullName evidence="13">Sensory/regulatory protein RpfC</fullName>
    </alternativeName>
    <alternativeName>
        <fullName evidence="4">Stage 0 sporulation protein A homolog</fullName>
    </alternativeName>
</protein>
<evidence type="ECO:0000256" key="3">
    <source>
        <dbReference type="ARBA" id="ARBA00012438"/>
    </source>
</evidence>
<dbReference type="Gene3D" id="3.40.50.2300">
    <property type="match status" value="2"/>
</dbReference>
<keyword evidence="17" id="KW-0175">Coiled coil</keyword>
<feature type="coiled-coil region" evidence="17">
    <location>
        <begin position="734"/>
        <end position="856"/>
    </location>
</feature>
<keyword evidence="6" id="KW-0808">Transferase</keyword>
<dbReference type="Pfam" id="PF02518">
    <property type="entry name" value="HATPase_c"/>
    <property type="match status" value="1"/>
</dbReference>
<dbReference type="STRING" id="321763.SAMN04488692_10341"/>
<evidence type="ECO:0000256" key="11">
    <source>
        <dbReference type="ARBA" id="ARBA00024867"/>
    </source>
</evidence>
<dbReference type="SMART" id="SM00073">
    <property type="entry name" value="HPT"/>
    <property type="match status" value="1"/>
</dbReference>
<evidence type="ECO:0000256" key="8">
    <source>
        <dbReference type="ARBA" id="ARBA00022777"/>
    </source>
</evidence>
<evidence type="ECO:0000313" key="21">
    <source>
        <dbReference type="EMBL" id="SDL27632.1"/>
    </source>
</evidence>
<dbReference type="Pfam" id="PF10442">
    <property type="entry name" value="FIST_C"/>
    <property type="match status" value="1"/>
</dbReference>
<keyword evidence="7" id="KW-0547">Nucleotide-binding</keyword>